<evidence type="ECO:0000313" key="4">
    <source>
        <dbReference type="Proteomes" id="UP000027265"/>
    </source>
</evidence>
<sequence>MLGIEDYGSDEEDDNEVKPSTQSNQTVKPLAVKLPPTSKKSTFSLPAPTKEASTSSGIALPPKAKKPPKKIAIGLPDLPSDDDDDLKDDRPPAKKQRLGSGVGRSSLLAMLPAPKQKGPPQPVQSERVLGGGRGPGLVFTDHASRTVTAPSPTVIEEVAYEGVEDQAPSVQDQVDSTPSLAFLPPHLVKGKPNISTEGPPKAKVKANPAPAPKPALAIDFFSLGAASSATEPSSSKLPSSSQPSTLPSLSAAPQVEEFIPPEPTPTDPYPGYYMLPSGQWAAYDADYYNKCYKKWKFDYDAHVRALEKGMAKGFEGADEQAQDYNALEEMERAKEDLQAKEERKALTQGAQGAPVAPRMNIKGAALAGRARSRHQLSTLLTEAYSNREALEEKIAEGRRNRKEAGMKYGF</sequence>
<feature type="compositionally biased region" description="Polar residues" evidence="2">
    <location>
        <begin position="18"/>
        <end position="27"/>
    </location>
</feature>
<dbReference type="Proteomes" id="UP000027265">
    <property type="component" value="Unassembled WGS sequence"/>
</dbReference>
<dbReference type="InterPro" id="IPR018800">
    <property type="entry name" value="PRCC"/>
</dbReference>
<dbReference type="PANTHER" id="PTHR13621">
    <property type="entry name" value="PROLINE-RICH PROTEIN PRCC"/>
    <property type="match status" value="1"/>
</dbReference>
<evidence type="ECO:0000256" key="1">
    <source>
        <dbReference type="SAM" id="Coils"/>
    </source>
</evidence>
<dbReference type="GO" id="GO:0005634">
    <property type="term" value="C:nucleus"/>
    <property type="evidence" value="ECO:0007669"/>
    <property type="project" value="TreeGrafter"/>
</dbReference>
<feature type="compositionally biased region" description="Low complexity" evidence="2">
    <location>
        <begin position="199"/>
        <end position="208"/>
    </location>
</feature>
<proteinExistence type="predicted"/>
<dbReference type="PANTHER" id="PTHR13621:SF2">
    <property type="entry name" value="PROLINE-RICH PROTEIN PRCC"/>
    <property type="match status" value="1"/>
</dbReference>
<organism evidence="3 4">
    <name type="scientific">Jaapia argillacea MUCL 33604</name>
    <dbReference type="NCBI Taxonomy" id="933084"/>
    <lineage>
        <taxon>Eukaryota</taxon>
        <taxon>Fungi</taxon>
        <taxon>Dikarya</taxon>
        <taxon>Basidiomycota</taxon>
        <taxon>Agaricomycotina</taxon>
        <taxon>Agaricomycetes</taxon>
        <taxon>Agaricomycetidae</taxon>
        <taxon>Jaapiales</taxon>
        <taxon>Jaapiaceae</taxon>
        <taxon>Jaapia</taxon>
    </lineage>
</organism>
<dbReference type="STRING" id="933084.A0A067Q1B7"/>
<dbReference type="EMBL" id="KL197713">
    <property type="protein sequence ID" value="KDQ60779.1"/>
    <property type="molecule type" value="Genomic_DNA"/>
</dbReference>
<feature type="region of interest" description="Disordered" evidence="2">
    <location>
        <begin position="1"/>
        <end position="152"/>
    </location>
</feature>
<keyword evidence="4" id="KW-1185">Reference proteome</keyword>
<accession>A0A067Q1B7</accession>
<protein>
    <recommendedName>
        <fullName evidence="5">Mitotic checkpoint regulator, MAD2B-interacting-domain-containing protein</fullName>
    </recommendedName>
</protein>
<dbReference type="OrthoDB" id="2555634at2759"/>
<dbReference type="InParanoid" id="A0A067Q1B7"/>
<keyword evidence="1" id="KW-0175">Coiled coil</keyword>
<evidence type="ECO:0000256" key="2">
    <source>
        <dbReference type="SAM" id="MobiDB-lite"/>
    </source>
</evidence>
<feature type="coiled-coil region" evidence="1">
    <location>
        <begin position="320"/>
        <end position="350"/>
    </location>
</feature>
<dbReference type="Pfam" id="PF10253">
    <property type="entry name" value="PRCC"/>
    <property type="match status" value="1"/>
</dbReference>
<evidence type="ECO:0000313" key="3">
    <source>
        <dbReference type="EMBL" id="KDQ60779.1"/>
    </source>
</evidence>
<feature type="compositionally biased region" description="Low complexity" evidence="2">
    <location>
        <begin position="228"/>
        <end position="253"/>
    </location>
</feature>
<reference evidence="4" key="1">
    <citation type="journal article" date="2014" name="Proc. Natl. Acad. Sci. U.S.A.">
        <title>Extensive sampling of basidiomycete genomes demonstrates inadequacy of the white-rot/brown-rot paradigm for wood decay fungi.</title>
        <authorList>
            <person name="Riley R."/>
            <person name="Salamov A.A."/>
            <person name="Brown D.W."/>
            <person name="Nagy L.G."/>
            <person name="Floudas D."/>
            <person name="Held B.W."/>
            <person name="Levasseur A."/>
            <person name="Lombard V."/>
            <person name="Morin E."/>
            <person name="Otillar R."/>
            <person name="Lindquist E.A."/>
            <person name="Sun H."/>
            <person name="LaButti K.M."/>
            <person name="Schmutz J."/>
            <person name="Jabbour D."/>
            <person name="Luo H."/>
            <person name="Baker S.E."/>
            <person name="Pisabarro A.G."/>
            <person name="Walton J.D."/>
            <person name="Blanchette R.A."/>
            <person name="Henrissat B."/>
            <person name="Martin F."/>
            <person name="Cullen D."/>
            <person name="Hibbett D.S."/>
            <person name="Grigoriev I.V."/>
        </authorList>
    </citation>
    <scope>NUCLEOTIDE SEQUENCE [LARGE SCALE GENOMIC DNA]</scope>
    <source>
        <strain evidence="4">MUCL 33604</strain>
    </source>
</reference>
<feature type="coiled-coil region" evidence="1">
    <location>
        <begin position="380"/>
        <end position="407"/>
    </location>
</feature>
<evidence type="ECO:0008006" key="5">
    <source>
        <dbReference type="Google" id="ProtNLM"/>
    </source>
</evidence>
<feature type="region of interest" description="Disordered" evidence="2">
    <location>
        <begin position="228"/>
        <end position="264"/>
    </location>
</feature>
<name>A0A067Q1B7_9AGAM</name>
<feature type="compositionally biased region" description="Polar residues" evidence="2">
    <location>
        <begin position="168"/>
        <end position="179"/>
    </location>
</feature>
<feature type="region of interest" description="Disordered" evidence="2">
    <location>
        <begin position="165"/>
        <end position="210"/>
    </location>
</feature>
<gene>
    <name evidence="3" type="ORF">JAAARDRAFT_67213</name>
</gene>
<dbReference type="HOGENOM" id="CLU_044111_0_0_1"/>
<dbReference type="AlphaFoldDB" id="A0A067Q1B7"/>